<feature type="region of interest" description="Disordered" evidence="10">
    <location>
        <begin position="598"/>
        <end position="622"/>
    </location>
</feature>
<keyword evidence="5" id="KW-0547">Nucleotide-binding</keyword>
<dbReference type="PROSITE" id="PS50522">
    <property type="entry name" value="RDRP_PHAGE"/>
    <property type="match status" value="1"/>
</dbReference>
<proteinExistence type="predicted"/>
<keyword evidence="6" id="KW-0693">Viral RNA replication</keyword>
<dbReference type="InterPro" id="IPR007096">
    <property type="entry name" value="RNA-dir_Rpol_cat_phage"/>
</dbReference>
<comment type="cofactor">
    <cofactor evidence="9">
        <name>Mg(2+)</name>
        <dbReference type="ChEBI" id="CHEBI:18420"/>
    </cofactor>
    <text evidence="9">Binds 2 Mg(2+) per subunit.</text>
</comment>
<evidence type="ECO:0000313" key="12">
    <source>
        <dbReference type="EMBL" id="QDH91222.1"/>
    </source>
</evidence>
<dbReference type="EC" id="2.7.7.48" evidence="1"/>
<keyword evidence="2 12" id="KW-0696">RNA-directed RNA polymerase</keyword>
<name>A0A514DC98_9VIRU</name>
<dbReference type="GO" id="GO:0039694">
    <property type="term" value="P:viral RNA genome replication"/>
    <property type="evidence" value="ECO:0007669"/>
    <property type="project" value="InterPro"/>
</dbReference>
<keyword evidence="9" id="KW-0460">Magnesium</keyword>
<keyword evidence="4" id="KW-0548">Nucleotidyltransferase</keyword>
<evidence type="ECO:0000256" key="10">
    <source>
        <dbReference type="SAM" id="MobiDB-lite"/>
    </source>
</evidence>
<organism evidence="12">
    <name type="scientific">Leviviridae sp</name>
    <dbReference type="NCBI Taxonomy" id="2027243"/>
    <lineage>
        <taxon>Viruses</taxon>
        <taxon>Riboviria</taxon>
        <taxon>Orthornavirae</taxon>
        <taxon>Lenarviricota</taxon>
        <taxon>Leviviricetes</taxon>
        <taxon>Norzivirales</taxon>
        <taxon>Fiersviridae</taxon>
    </lineage>
</organism>
<dbReference type="InterPro" id="IPR005093">
    <property type="entry name" value="RNArep_beta"/>
</dbReference>
<keyword evidence="3" id="KW-0808">Transferase</keyword>
<feature type="binding site" evidence="9">
    <location>
        <position position="409"/>
    </location>
    <ligand>
        <name>Mg(2+)</name>
        <dbReference type="ChEBI" id="CHEBI:18420"/>
        <label>2</label>
    </ligand>
</feature>
<evidence type="ECO:0000256" key="8">
    <source>
        <dbReference type="ARBA" id="ARBA00048744"/>
    </source>
</evidence>
<evidence type="ECO:0000256" key="7">
    <source>
        <dbReference type="ARBA" id="ARBA00030248"/>
    </source>
</evidence>
<evidence type="ECO:0000256" key="4">
    <source>
        <dbReference type="ARBA" id="ARBA00022695"/>
    </source>
</evidence>
<accession>A0A514DC98</accession>
<reference evidence="12" key="1">
    <citation type="submission" date="2019-05" db="EMBL/GenBank/DDBJ databases">
        <title>Metatranscriptomic reconstruction reveals RNA viruses with the potential to shape carbon cycling in soil.</title>
        <authorList>
            <person name="Starr E.P."/>
            <person name="Nuccio E."/>
            <person name="Pett-Ridge J."/>
            <person name="Banfield J.F."/>
            <person name="Firestone M.K."/>
        </authorList>
    </citation>
    <scope>NUCLEOTIDE SEQUENCE</scope>
    <source>
        <strain evidence="12">H3_Bulk_Litter_17_scaffold_837_e_272_1</strain>
    </source>
</reference>
<feature type="binding site" evidence="9">
    <location>
        <position position="312"/>
    </location>
    <ligand>
        <name>Mg(2+)</name>
        <dbReference type="ChEBI" id="CHEBI:18420"/>
        <label>2</label>
    </ligand>
</feature>
<evidence type="ECO:0000259" key="11">
    <source>
        <dbReference type="PROSITE" id="PS50522"/>
    </source>
</evidence>
<feature type="binding site" evidence="9">
    <location>
        <position position="410"/>
    </location>
    <ligand>
        <name>Mg(2+)</name>
        <dbReference type="ChEBI" id="CHEBI:18420"/>
        <label>2</label>
    </ligand>
</feature>
<evidence type="ECO:0000256" key="3">
    <source>
        <dbReference type="ARBA" id="ARBA00022679"/>
    </source>
</evidence>
<keyword evidence="9" id="KW-0479">Metal-binding</keyword>
<feature type="compositionally biased region" description="Basic and acidic residues" evidence="10">
    <location>
        <begin position="612"/>
        <end position="621"/>
    </location>
</feature>
<evidence type="ECO:0000256" key="6">
    <source>
        <dbReference type="ARBA" id="ARBA00022953"/>
    </source>
</evidence>
<gene>
    <name evidence="12" type="ORF">H3BulkL17837e2721_000004</name>
</gene>
<dbReference type="EMBL" id="MN036097">
    <property type="protein sequence ID" value="QDH91222.1"/>
    <property type="molecule type" value="Genomic_RNA"/>
</dbReference>
<evidence type="ECO:0000256" key="2">
    <source>
        <dbReference type="ARBA" id="ARBA00022484"/>
    </source>
</evidence>
<evidence type="ECO:0000256" key="5">
    <source>
        <dbReference type="ARBA" id="ARBA00022741"/>
    </source>
</evidence>
<dbReference type="GO" id="GO:0046872">
    <property type="term" value="F:metal ion binding"/>
    <property type="evidence" value="ECO:0007669"/>
    <property type="project" value="UniProtKB-KW"/>
</dbReference>
<protein>
    <recommendedName>
        <fullName evidence="1">RNA-directed RNA polymerase</fullName>
        <ecNumber evidence="1">2.7.7.48</ecNumber>
    </recommendedName>
    <alternativeName>
        <fullName evidence="7">RNA replicase beta chain</fullName>
    </alternativeName>
</protein>
<feature type="domain" description="RdRp catalytic" evidence="11">
    <location>
        <begin position="297"/>
        <end position="441"/>
    </location>
</feature>
<evidence type="ECO:0000256" key="1">
    <source>
        <dbReference type="ARBA" id="ARBA00012494"/>
    </source>
</evidence>
<dbReference type="GO" id="GO:0000166">
    <property type="term" value="F:nucleotide binding"/>
    <property type="evidence" value="ECO:0007669"/>
    <property type="project" value="UniProtKB-KW"/>
</dbReference>
<evidence type="ECO:0000256" key="9">
    <source>
        <dbReference type="PIRSR" id="PIRSR605093-1"/>
    </source>
</evidence>
<sequence length="636" mass="70905">MKSLMSLWTRMADDLAILCCTSATSDKITVRSRFEHEGLSFLTITLPDYGKAIQKWLDLGQAGIHPSFSSGRGGLPLFLGGFLNRVFDRSSGALVDDPCVDSIYAIRQLTLGFGKMEIPCSDVRIRKAMQEFVDCEKDVRQSDALLTEDDLNEFQRISDLLFREVFSQMDRDVFYGNILPKHGPGATADKLTSNGKYRQLTWTSRLDRVFPLDKYLIPNHHFTDVLDKVNVLEPGAEMPVKVIAVPKTLKTPRIIAIEPACMQYMQQGLLRSFLAAYSRDELLGKLIGFDDQEPNQLLARQGSADGRTATLDLSEASDRVSNQLVRRMVSRWPHLSEAIDATRSRRADVPGHGVVRLAKYASMGSALCFPVEAMVFTTLIFLGIQKSLNVTLSRKLIESLSGSVRVYGDDLIVPVEHVRTIVQTLEHFGARVGLHKSFWTGRFRESCGKEYFDGHDVSIVKVRQALPTTMADATGVISTVALRNLLWMPSVVDWLDNLLLGILKHFPRVGPASPVLGRVSSKPDQGRMHPYLFSPQVRGYVVQAKAPADMLGDYGALLKCLLKLESNMQGNASSYVGDIPSYWPGTMSVGQLSRLRDDQPYSSPSWAPPVSQDDRHLERSGRPKRVSMKLGWWPAV</sequence>
<comment type="catalytic activity">
    <reaction evidence="8">
        <text>RNA(n) + a ribonucleoside 5'-triphosphate = RNA(n+1) + diphosphate</text>
        <dbReference type="Rhea" id="RHEA:21248"/>
        <dbReference type="Rhea" id="RHEA-COMP:14527"/>
        <dbReference type="Rhea" id="RHEA-COMP:17342"/>
        <dbReference type="ChEBI" id="CHEBI:33019"/>
        <dbReference type="ChEBI" id="CHEBI:61557"/>
        <dbReference type="ChEBI" id="CHEBI:140395"/>
        <dbReference type="EC" id="2.7.7.48"/>
    </reaction>
</comment>
<dbReference type="GO" id="GO:0003968">
    <property type="term" value="F:RNA-directed RNA polymerase activity"/>
    <property type="evidence" value="ECO:0007669"/>
    <property type="project" value="UniProtKB-KW"/>
</dbReference>
<dbReference type="Pfam" id="PF03431">
    <property type="entry name" value="RNA_replicase_B"/>
    <property type="match status" value="1"/>
</dbReference>